<comment type="similarity">
    <text evidence="2">Belongs to the ATP11 family.</text>
</comment>
<dbReference type="GO" id="GO:0005739">
    <property type="term" value="C:mitochondrion"/>
    <property type="evidence" value="ECO:0007669"/>
    <property type="project" value="UniProtKB-SubCell"/>
</dbReference>
<dbReference type="EMBL" id="CAKLBY020000226">
    <property type="protein sequence ID" value="CAK7937131.1"/>
    <property type="molecule type" value="Genomic_DNA"/>
</dbReference>
<dbReference type="GO" id="GO:0033615">
    <property type="term" value="P:mitochondrial proton-transporting ATP synthase complex assembly"/>
    <property type="evidence" value="ECO:0007669"/>
    <property type="project" value="TreeGrafter"/>
</dbReference>
<evidence type="ECO:0000256" key="2">
    <source>
        <dbReference type="ARBA" id="ARBA00009116"/>
    </source>
</evidence>
<dbReference type="PANTHER" id="PTHR13126:SF0">
    <property type="entry name" value="ATP SYNTHASE MITOCHONDRIAL F1 COMPLEX ASSEMBLY FACTOR 1"/>
    <property type="match status" value="1"/>
</dbReference>
<keyword evidence="4" id="KW-0496">Mitochondrion</keyword>
<evidence type="ECO:0008006" key="7">
    <source>
        <dbReference type="Google" id="ProtNLM"/>
    </source>
</evidence>
<comment type="subcellular location">
    <subcellularLocation>
        <location evidence="1">Mitochondrion</location>
    </subcellularLocation>
</comment>
<evidence type="ECO:0000256" key="3">
    <source>
        <dbReference type="ARBA" id="ARBA00022946"/>
    </source>
</evidence>
<evidence type="ECO:0000256" key="1">
    <source>
        <dbReference type="ARBA" id="ARBA00004173"/>
    </source>
</evidence>
<accession>A0AAV1UR83</accession>
<sequence>MSSIALHVARRMPFTTTHHHHPKLMLRALSSSTHSAAGFSYPGARSLDQLVKLELLKSEPPCEIRRIWKTFHADKRDAVATTLEASEFHHLTARAEAAPYLILPVYRRAGYFNMLSQFQQSCFLVTYLEAFKANASTAPPCVAISLYDHLLKDKDLTLIRADVINMLDRNESQLLMQQLLASYQHDEIYDHVDKFNNKPDAFDFEAYRLLLKDSSEQHSTKG</sequence>
<dbReference type="Pfam" id="PF06644">
    <property type="entry name" value="ATP11"/>
    <property type="match status" value="1"/>
</dbReference>
<dbReference type="AlphaFoldDB" id="A0AAV1UR83"/>
<proteinExistence type="inferred from homology"/>
<dbReference type="InterPro" id="IPR010591">
    <property type="entry name" value="ATP11"/>
</dbReference>
<protein>
    <recommendedName>
        <fullName evidence="7">ATP synthase mitochondrial F1 complex assembly factor 1</fullName>
    </recommendedName>
</protein>
<keyword evidence="3" id="KW-0809">Transit peptide</keyword>
<dbReference type="Proteomes" id="UP001162060">
    <property type="component" value="Unassembled WGS sequence"/>
</dbReference>
<evidence type="ECO:0000256" key="4">
    <source>
        <dbReference type="ARBA" id="ARBA00023128"/>
    </source>
</evidence>
<reference evidence="5" key="1">
    <citation type="submission" date="2024-01" db="EMBL/GenBank/DDBJ databases">
        <authorList>
            <person name="Webb A."/>
        </authorList>
    </citation>
    <scope>NUCLEOTIDE SEQUENCE</scope>
    <source>
        <strain evidence="5">Pm1</strain>
    </source>
</reference>
<comment type="caution">
    <text evidence="5">The sequence shown here is derived from an EMBL/GenBank/DDBJ whole genome shotgun (WGS) entry which is preliminary data.</text>
</comment>
<dbReference type="PANTHER" id="PTHR13126">
    <property type="entry name" value="CHAPERONE ATP11"/>
    <property type="match status" value="1"/>
</dbReference>
<evidence type="ECO:0000313" key="5">
    <source>
        <dbReference type="EMBL" id="CAK7937131.1"/>
    </source>
</evidence>
<gene>
    <name evidence="5" type="ORF">PM001_LOCUS22281</name>
</gene>
<evidence type="ECO:0000313" key="6">
    <source>
        <dbReference type="Proteomes" id="UP001162060"/>
    </source>
</evidence>
<organism evidence="5 6">
    <name type="scientific">Peronospora matthiolae</name>
    <dbReference type="NCBI Taxonomy" id="2874970"/>
    <lineage>
        <taxon>Eukaryota</taxon>
        <taxon>Sar</taxon>
        <taxon>Stramenopiles</taxon>
        <taxon>Oomycota</taxon>
        <taxon>Peronosporomycetes</taxon>
        <taxon>Peronosporales</taxon>
        <taxon>Peronosporaceae</taxon>
        <taxon>Peronospora</taxon>
    </lineage>
</organism>
<name>A0AAV1UR83_9STRA</name>